<proteinExistence type="predicted"/>
<organism evidence="2 3">
    <name type="scientific">Celerinatantimonas yamalensis</name>
    <dbReference type="NCBI Taxonomy" id="559956"/>
    <lineage>
        <taxon>Bacteria</taxon>
        <taxon>Pseudomonadati</taxon>
        <taxon>Pseudomonadota</taxon>
        <taxon>Gammaproteobacteria</taxon>
        <taxon>Celerinatantimonadaceae</taxon>
        <taxon>Celerinatantimonas</taxon>
    </lineage>
</organism>
<keyword evidence="3" id="KW-1185">Reference proteome</keyword>
<dbReference type="InterPro" id="IPR052179">
    <property type="entry name" value="DD-CPase-like"/>
</dbReference>
<dbReference type="InterPro" id="IPR003709">
    <property type="entry name" value="VanY-like_core_dom"/>
</dbReference>
<dbReference type="PANTHER" id="PTHR34385:SF1">
    <property type="entry name" value="PEPTIDOGLYCAN L-ALANYL-D-GLUTAMATE ENDOPEPTIDASE CWLK"/>
    <property type="match status" value="1"/>
</dbReference>
<name>A0ABW9G485_9GAMM</name>
<comment type="caution">
    <text evidence="2">The sequence shown here is derived from an EMBL/GenBank/DDBJ whole genome shotgun (WGS) entry which is preliminary data.</text>
</comment>
<feature type="domain" description="D-alanyl-D-alanine carboxypeptidase-like core" evidence="1">
    <location>
        <begin position="22"/>
        <end position="177"/>
    </location>
</feature>
<dbReference type="CDD" id="cd14847">
    <property type="entry name" value="DD-carboxypeptidase_like"/>
    <property type="match status" value="1"/>
</dbReference>
<evidence type="ECO:0000313" key="2">
    <source>
        <dbReference type="EMBL" id="MFM2484489.1"/>
    </source>
</evidence>
<dbReference type="Pfam" id="PF02557">
    <property type="entry name" value="VanY"/>
    <property type="match status" value="1"/>
</dbReference>
<dbReference type="RefSeq" id="WP_408622668.1">
    <property type="nucleotide sequence ID" value="NZ_JBEQCT010000002.1"/>
</dbReference>
<reference evidence="2 3" key="1">
    <citation type="journal article" date="2013" name="Int. J. Syst. Evol. Microbiol.">
        <title>Celerinatantimonas yamalensis sp. nov., a cold-adapted diazotrophic bacterium from a cold permafrost brine.</title>
        <authorList>
            <person name="Shcherbakova V."/>
            <person name="Chuvilskaya N."/>
            <person name="Rivkina E."/>
            <person name="Demidov N."/>
            <person name="Uchaeva V."/>
            <person name="Suetin S."/>
            <person name="Suzina N."/>
            <person name="Gilichinsky D."/>
        </authorList>
    </citation>
    <scope>NUCLEOTIDE SEQUENCE [LARGE SCALE GENOMIC DNA]</scope>
    <source>
        <strain evidence="2 3">C7</strain>
    </source>
</reference>
<dbReference type="InterPro" id="IPR009045">
    <property type="entry name" value="Zn_M74/Hedgehog-like"/>
</dbReference>
<evidence type="ECO:0000313" key="3">
    <source>
        <dbReference type="Proteomes" id="UP001629953"/>
    </source>
</evidence>
<sequence length="225" mass="25675">MNEYPLLYGQGFYQLTEVTPGQRLHPQASNAYLQMADSASEDGIELALYSSYRSFNTQLNIWNQKWNGNRPLLDEQSHVLDPSQLDDEAKLWAILRWSALPGASRHHWGSDMDVYAPNLLSQQETFSLIPTSYQVGGSQHTLANWLNQHARQFGFFLPYARDLGGTAIEPWHISFAPVAQTCQNVHRFITLQKIIETSEISGKAVILSLLPEIYQRYFCRICDPL</sequence>
<protein>
    <submittedName>
        <fullName evidence="2">M15 family metallopeptidase</fullName>
    </submittedName>
</protein>
<dbReference type="SUPFAM" id="SSF55166">
    <property type="entry name" value="Hedgehog/DD-peptidase"/>
    <property type="match status" value="1"/>
</dbReference>
<evidence type="ECO:0000259" key="1">
    <source>
        <dbReference type="Pfam" id="PF02557"/>
    </source>
</evidence>
<accession>A0ABW9G485</accession>
<dbReference type="Gene3D" id="3.30.1380.10">
    <property type="match status" value="1"/>
</dbReference>
<gene>
    <name evidence="2" type="ORF">ABUE30_05315</name>
</gene>
<dbReference type="EMBL" id="JBEQCT010000002">
    <property type="protein sequence ID" value="MFM2484489.1"/>
    <property type="molecule type" value="Genomic_DNA"/>
</dbReference>
<dbReference type="PANTHER" id="PTHR34385">
    <property type="entry name" value="D-ALANYL-D-ALANINE CARBOXYPEPTIDASE"/>
    <property type="match status" value="1"/>
</dbReference>
<dbReference type="Proteomes" id="UP001629953">
    <property type="component" value="Unassembled WGS sequence"/>
</dbReference>